<gene>
    <name evidence="1" type="ORF">BDN72DRAFT_955477</name>
</gene>
<proteinExistence type="predicted"/>
<dbReference type="EMBL" id="ML208266">
    <property type="protein sequence ID" value="TFK74815.1"/>
    <property type="molecule type" value="Genomic_DNA"/>
</dbReference>
<dbReference type="Proteomes" id="UP000308600">
    <property type="component" value="Unassembled WGS sequence"/>
</dbReference>
<sequence>MAPQNPSGMLAESIATFSQAAYKAFAEIETQCKSEVARATTQAKDAKIARDEALAQLHEMQLEDKSLQQEVIALRAGLKQMEMTIAHQADTIAQLRREANQWKDQSKNWQDHFLRVEQERCALGTKVDELLTDRLHGNFAIPISPSSSDSISQATTAVSVKRHSSSHPPSKPIITPDPESPTEGISAHRQQRSIRKQPKPIKEDSTRTSIPPPPKTLPGTQTVIRRVQAVYEVKEESSEEELEFFTPKQQRTAATPRHIKSESSQRRRKRLVVEEDNESDTGYPEDSVEPSDAIEPPPEEDDDDELMMGAEDNHHEVYGTKRVPTTKRGPPQTQSASPKKRKRASNARAGRDVKRKT</sequence>
<organism evidence="1 2">
    <name type="scientific">Pluteus cervinus</name>
    <dbReference type="NCBI Taxonomy" id="181527"/>
    <lineage>
        <taxon>Eukaryota</taxon>
        <taxon>Fungi</taxon>
        <taxon>Dikarya</taxon>
        <taxon>Basidiomycota</taxon>
        <taxon>Agaricomycotina</taxon>
        <taxon>Agaricomycetes</taxon>
        <taxon>Agaricomycetidae</taxon>
        <taxon>Agaricales</taxon>
        <taxon>Pluteineae</taxon>
        <taxon>Pluteaceae</taxon>
        <taxon>Pluteus</taxon>
    </lineage>
</organism>
<reference evidence="1 2" key="1">
    <citation type="journal article" date="2019" name="Nat. Ecol. Evol.">
        <title>Megaphylogeny resolves global patterns of mushroom evolution.</title>
        <authorList>
            <person name="Varga T."/>
            <person name="Krizsan K."/>
            <person name="Foldi C."/>
            <person name="Dima B."/>
            <person name="Sanchez-Garcia M."/>
            <person name="Sanchez-Ramirez S."/>
            <person name="Szollosi G.J."/>
            <person name="Szarkandi J.G."/>
            <person name="Papp V."/>
            <person name="Albert L."/>
            <person name="Andreopoulos W."/>
            <person name="Angelini C."/>
            <person name="Antonin V."/>
            <person name="Barry K.W."/>
            <person name="Bougher N.L."/>
            <person name="Buchanan P."/>
            <person name="Buyck B."/>
            <person name="Bense V."/>
            <person name="Catcheside P."/>
            <person name="Chovatia M."/>
            <person name="Cooper J."/>
            <person name="Damon W."/>
            <person name="Desjardin D."/>
            <person name="Finy P."/>
            <person name="Geml J."/>
            <person name="Haridas S."/>
            <person name="Hughes K."/>
            <person name="Justo A."/>
            <person name="Karasinski D."/>
            <person name="Kautmanova I."/>
            <person name="Kiss B."/>
            <person name="Kocsube S."/>
            <person name="Kotiranta H."/>
            <person name="LaButti K.M."/>
            <person name="Lechner B.E."/>
            <person name="Liimatainen K."/>
            <person name="Lipzen A."/>
            <person name="Lukacs Z."/>
            <person name="Mihaltcheva S."/>
            <person name="Morgado L.N."/>
            <person name="Niskanen T."/>
            <person name="Noordeloos M.E."/>
            <person name="Ohm R.A."/>
            <person name="Ortiz-Santana B."/>
            <person name="Ovrebo C."/>
            <person name="Racz N."/>
            <person name="Riley R."/>
            <person name="Savchenko A."/>
            <person name="Shiryaev A."/>
            <person name="Soop K."/>
            <person name="Spirin V."/>
            <person name="Szebenyi C."/>
            <person name="Tomsovsky M."/>
            <person name="Tulloss R.E."/>
            <person name="Uehling J."/>
            <person name="Grigoriev I.V."/>
            <person name="Vagvolgyi C."/>
            <person name="Papp T."/>
            <person name="Martin F.M."/>
            <person name="Miettinen O."/>
            <person name="Hibbett D.S."/>
            <person name="Nagy L.G."/>
        </authorList>
    </citation>
    <scope>NUCLEOTIDE SEQUENCE [LARGE SCALE GENOMIC DNA]</scope>
    <source>
        <strain evidence="1 2">NL-1719</strain>
    </source>
</reference>
<accession>A0ACD3B9I2</accession>
<evidence type="ECO:0000313" key="1">
    <source>
        <dbReference type="EMBL" id="TFK74815.1"/>
    </source>
</evidence>
<name>A0ACD3B9I2_9AGAR</name>
<evidence type="ECO:0000313" key="2">
    <source>
        <dbReference type="Proteomes" id="UP000308600"/>
    </source>
</evidence>
<keyword evidence="2" id="KW-1185">Reference proteome</keyword>
<protein>
    <submittedName>
        <fullName evidence="1">Uncharacterized protein</fullName>
    </submittedName>
</protein>